<dbReference type="Proteomes" id="UP000053558">
    <property type="component" value="Unassembled WGS sequence"/>
</dbReference>
<dbReference type="InterPro" id="IPR041366">
    <property type="entry name" value="Pre-PUA"/>
</dbReference>
<dbReference type="KEGG" id="cput:CONPUDRAFT_157843"/>
<accession>A0A5M3MC90</accession>
<feature type="region of interest" description="Disordered" evidence="2">
    <location>
        <begin position="238"/>
        <end position="257"/>
    </location>
</feature>
<evidence type="ECO:0000313" key="5">
    <source>
        <dbReference type="Proteomes" id="UP000053558"/>
    </source>
</evidence>
<sequence length="601" mass="64970">MFKKPLGNLKTSAPIRSSDRRKFKERVTRTFSISADVGDTLVPDGLQSAKFITHLDEPGVAYLAPDGDPIWFTIGKGKDADELIPSVYTLWKHPNLLPVLSTPSAVVPVLIGGADLMIPGVFHHPANLVVGQLVSITTVSRDGSSLGAPLAVARADVDASVITQRGKGKAARVLHTWKDHLFTMGRGGDPPEGSNVTLSDGEEADIANDPEETNVGKGLKDLSIGGAAEISGNDQVKLGKSEFTPSNPASKPAAASSFSKEEVSDILRASLIQAIATTVSSLPAATFPIPASTFYSAHILPARPASSQATPIDIKHSSYKSLTTFLKATEKDGLVKLKDLKGDILILSINAGHVDVKSHAKYTTIRDVEAKKERQEQRERAEQDRAHELVVNELWRPHLQTLSFFQQGGFDTEALYTHQDLKSTLNSYIAAHHLTNPNDQAYVNVDGVIRTAISSKKPSETASTSSEPLFVKREELIQQLSSKMQSWHQIYREGDSVPPPPKKGQLKRISAAVKTRQGNRVATLITGFEPYLLDADELAEELRKTCASATSVSPLAGKNAGLEIFVQGKQVKPVVDLLISKGVPKQWIDAEIPKAKPKGKR</sequence>
<dbReference type="Gene3D" id="3.30.780.10">
    <property type="entry name" value="SUI1-like domain"/>
    <property type="match status" value="1"/>
</dbReference>
<dbReference type="SUPFAM" id="SSF47592">
    <property type="entry name" value="SWIB/MDM2 domain"/>
    <property type="match status" value="1"/>
</dbReference>
<dbReference type="EMBL" id="JH711585">
    <property type="protein sequence ID" value="EIW76663.1"/>
    <property type="molecule type" value="Genomic_DNA"/>
</dbReference>
<evidence type="ECO:0000313" key="4">
    <source>
        <dbReference type="EMBL" id="EIW76663.1"/>
    </source>
</evidence>
<name>A0A5M3MC90_CONPW</name>
<dbReference type="InterPro" id="IPR058886">
    <property type="entry name" value="SWIB_eIF2D"/>
</dbReference>
<dbReference type="InterPro" id="IPR015947">
    <property type="entry name" value="PUA-like_sf"/>
</dbReference>
<comment type="caution">
    <text evidence="4">The sequence shown here is derived from an EMBL/GenBank/DDBJ whole genome shotgun (WGS) entry which is preliminary data.</text>
</comment>
<dbReference type="InterPro" id="IPR036885">
    <property type="entry name" value="SWIB_MDM2_dom_sf"/>
</dbReference>
<evidence type="ECO:0000259" key="3">
    <source>
        <dbReference type="PROSITE" id="PS50296"/>
    </source>
</evidence>
<reference evidence="5" key="1">
    <citation type="journal article" date="2012" name="Science">
        <title>The Paleozoic origin of enzymatic lignin decomposition reconstructed from 31 fungal genomes.</title>
        <authorList>
            <person name="Floudas D."/>
            <person name="Binder M."/>
            <person name="Riley R."/>
            <person name="Barry K."/>
            <person name="Blanchette R.A."/>
            <person name="Henrissat B."/>
            <person name="Martinez A.T."/>
            <person name="Otillar R."/>
            <person name="Spatafora J.W."/>
            <person name="Yadav J.S."/>
            <person name="Aerts A."/>
            <person name="Benoit I."/>
            <person name="Boyd A."/>
            <person name="Carlson A."/>
            <person name="Copeland A."/>
            <person name="Coutinho P.M."/>
            <person name="de Vries R.P."/>
            <person name="Ferreira P."/>
            <person name="Findley K."/>
            <person name="Foster B."/>
            <person name="Gaskell J."/>
            <person name="Glotzer D."/>
            <person name="Gorecki P."/>
            <person name="Heitman J."/>
            <person name="Hesse C."/>
            <person name="Hori C."/>
            <person name="Igarashi K."/>
            <person name="Jurgens J.A."/>
            <person name="Kallen N."/>
            <person name="Kersten P."/>
            <person name="Kohler A."/>
            <person name="Kuees U."/>
            <person name="Kumar T.K.A."/>
            <person name="Kuo A."/>
            <person name="LaButti K."/>
            <person name="Larrondo L.F."/>
            <person name="Lindquist E."/>
            <person name="Ling A."/>
            <person name="Lombard V."/>
            <person name="Lucas S."/>
            <person name="Lundell T."/>
            <person name="Martin R."/>
            <person name="McLaughlin D.J."/>
            <person name="Morgenstern I."/>
            <person name="Morin E."/>
            <person name="Murat C."/>
            <person name="Nagy L.G."/>
            <person name="Nolan M."/>
            <person name="Ohm R.A."/>
            <person name="Patyshakuliyeva A."/>
            <person name="Rokas A."/>
            <person name="Ruiz-Duenas F.J."/>
            <person name="Sabat G."/>
            <person name="Salamov A."/>
            <person name="Samejima M."/>
            <person name="Schmutz J."/>
            <person name="Slot J.C."/>
            <person name="St John F."/>
            <person name="Stenlid J."/>
            <person name="Sun H."/>
            <person name="Sun S."/>
            <person name="Syed K."/>
            <person name="Tsang A."/>
            <person name="Wiebenga A."/>
            <person name="Young D."/>
            <person name="Pisabarro A."/>
            <person name="Eastwood D.C."/>
            <person name="Martin F."/>
            <person name="Cullen D."/>
            <person name="Grigoriev I.V."/>
            <person name="Hibbett D.S."/>
        </authorList>
    </citation>
    <scope>NUCLEOTIDE SEQUENCE [LARGE SCALE GENOMIC DNA]</scope>
    <source>
        <strain evidence="5">RWD-64-598 SS2</strain>
    </source>
</reference>
<dbReference type="Pfam" id="PF26291">
    <property type="entry name" value="SWIB_eIF2D"/>
    <property type="match status" value="1"/>
</dbReference>
<keyword evidence="1" id="KW-0963">Cytoplasm</keyword>
<dbReference type="GeneID" id="19203823"/>
<evidence type="ECO:0000256" key="2">
    <source>
        <dbReference type="SAM" id="MobiDB-lite"/>
    </source>
</evidence>
<dbReference type="InterPro" id="IPR039757">
    <property type="entry name" value="EIF2D"/>
</dbReference>
<dbReference type="CDD" id="cd11608">
    <property type="entry name" value="eIF2D_C"/>
    <property type="match status" value="1"/>
</dbReference>
<feature type="compositionally biased region" description="Low complexity" evidence="2">
    <location>
        <begin position="245"/>
        <end position="257"/>
    </location>
</feature>
<feature type="domain" description="SUI1" evidence="3">
    <location>
        <begin position="509"/>
        <end position="582"/>
    </location>
</feature>
<dbReference type="InterPro" id="IPR001950">
    <property type="entry name" value="SUI1"/>
</dbReference>
<dbReference type="PROSITE" id="PS50296">
    <property type="entry name" value="SUI1"/>
    <property type="match status" value="1"/>
</dbReference>
<dbReference type="Gene3D" id="3.10.400.20">
    <property type="match status" value="1"/>
</dbReference>
<dbReference type="InterPro" id="IPR057429">
    <property type="entry name" value="WH_eIF2D"/>
</dbReference>
<dbReference type="OMA" id="MFLKPYR"/>
<dbReference type="GO" id="GO:0001731">
    <property type="term" value="P:formation of translation preinitiation complex"/>
    <property type="evidence" value="ECO:0007669"/>
    <property type="project" value="InterPro"/>
</dbReference>
<dbReference type="SUPFAM" id="SSF55159">
    <property type="entry name" value="eIF1-like"/>
    <property type="match status" value="1"/>
</dbReference>
<dbReference type="PANTHER" id="PTHR12217:SF4">
    <property type="entry name" value="EUKARYOTIC TRANSLATION INITIATION FACTOR 2D"/>
    <property type="match status" value="1"/>
</dbReference>
<dbReference type="SUPFAM" id="SSF88697">
    <property type="entry name" value="PUA domain-like"/>
    <property type="match status" value="1"/>
</dbReference>
<evidence type="ECO:0000256" key="1">
    <source>
        <dbReference type="ARBA" id="ARBA00022490"/>
    </source>
</evidence>
<dbReference type="CDD" id="cd11610">
    <property type="entry name" value="eIF2D_N"/>
    <property type="match status" value="1"/>
</dbReference>
<dbReference type="Pfam" id="PF01253">
    <property type="entry name" value="SUI1"/>
    <property type="match status" value="1"/>
</dbReference>
<dbReference type="PANTHER" id="PTHR12217">
    <property type="entry name" value="EUKARYOTIC TRANSLATION INITIATION FACTOR 2D"/>
    <property type="match status" value="1"/>
</dbReference>
<proteinExistence type="predicted"/>
<dbReference type="InterPro" id="IPR048247">
    <property type="entry name" value="eIF2D_N"/>
</dbReference>
<dbReference type="InterPro" id="IPR039759">
    <property type="entry name" value="eIF2D_SUI1"/>
</dbReference>
<organism evidence="4 5">
    <name type="scientific">Coniophora puteana (strain RWD-64-598)</name>
    <name type="common">Brown rot fungus</name>
    <dbReference type="NCBI Taxonomy" id="741705"/>
    <lineage>
        <taxon>Eukaryota</taxon>
        <taxon>Fungi</taxon>
        <taxon>Dikarya</taxon>
        <taxon>Basidiomycota</taxon>
        <taxon>Agaricomycotina</taxon>
        <taxon>Agaricomycetes</taxon>
        <taxon>Agaricomycetidae</taxon>
        <taxon>Boletales</taxon>
        <taxon>Coniophorineae</taxon>
        <taxon>Coniophoraceae</taxon>
        <taxon>Coniophora</taxon>
    </lineage>
</organism>
<dbReference type="RefSeq" id="XP_007773047.1">
    <property type="nucleotide sequence ID" value="XM_007774857.1"/>
</dbReference>
<dbReference type="GO" id="GO:0003743">
    <property type="term" value="F:translation initiation factor activity"/>
    <property type="evidence" value="ECO:0007669"/>
    <property type="project" value="InterPro"/>
</dbReference>
<dbReference type="CDD" id="cd21156">
    <property type="entry name" value="PUA_eIF2d-like"/>
    <property type="match status" value="1"/>
</dbReference>
<dbReference type="InterPro" id="IPR036877">
    <property type="entry name" value="SUI1_dom_sf"/>
</dbReference>
<dbReference type="InterPro" id="IPR048248">
    <property type="entry name" value="PUA_eIF2d-like"/>
</dbReference>
<protein>
    <recommendedName>
        <fullName evidence="3">SUI1 domain-containing protein</fullName>
    </recommendedName>
</protein>
<dbReference type="OrthoDB" id="199771at2759"/>
<dbReference type="Pfam" id="PF26292">
    <property type="entry name" value="PUA_elF2D"/>
    <property type="match status" value="1"/>
</dbReference>
<dbReference type="Pfam" id="PF17832">
    <property type="entry name" value="Pre-PUA"/>
    <property type="match status" value="1"/>
</dbReference>
<keyword evidence="5" id="KW-1185">Reference proteome</keyword>
<gene>
    <name evidence="4" type="ORF">CONPUDRAFT_157843</name>
</gene>
<dbReference type="AlphaFoldDB" id="A0A5M3MC90"/>
<dbReference type="FunFam" id="3.30.780.10:FF:000008">
    <property type="entry name" value="eukaryotic translation initiation factor 2D"/>
    <property type="match status" value="1"/>
</dbReference>
<dbReference type="Pfam" id="PF25304">
    <property type="entry name" value="WHD_eIF2D"/>
    <property type="match status" value="1"/>
</dbReference>